<evidence type="ECO:0000256" key="4">
    <source>
        <dbReference type="ARBA" id="ARBA00023140"/>
    </source>
</evidence>
<name>A0A8S9ZM33_9BILA</name>
<dbReference type="EMBL" id="JABEBT010000060">
    <property type="protein sequence ID" value="KAF7634345.1"/>
    <property type="molecule type" value="Genomic_DNA"/>
</dbReference>
<proteinExistence type="inferred from homology"/>
<reference evidence="7" key="1">
    <citation type="journal article" date="2020" name="Ecol. Evol.">
        <title>Genome structure and content of the rice root-knot nematode (Meloidogyne graminicola).</title>
        <authorList>
            <person name="Phan N.T."/>
            <person name="Danchin E.G.J."/>
            <person name="Klopp C."/>
            <person name="Perfus-Barbeoch L."/>
            <person name="Kozlowski D.K."/>
            <person name="Koutsovoulos G.D."/>
            <person name="Lopez-Roques C."/>
            <person name="Bouchez O."/>
            <person name="Zahm M."/>
            <person name="Besnard G."/>
            <person name="Bellafiore S."/>
        </authorList>
    </citation>
    <scope>NUCLEOTIDE SEQUENCE</scope>
    <source>
        <strain evidence="7">VN-18</strain>
    </source>
</reference>
<keyword evidence="3" id="KW-0436">Ligase</keyword>
<evidence type="ECO:0000256" key="2">
    <source>
        <dbReference type="ARBA" id="ARBA00006432"/>
    </source>
</evidence>
<evidence type="ECO:0000259" key="6">
    <source>
        <dbReference type="Pfam" id="PF13193"/>
    </source>
</evidence>
<evidence type="ECO:0000256" key="3">
    <source>
        <dbReference type="ARBA" id="ARBA00022598"/>
    </source>
</evidence>
<dbReference type="PANTHER" id="PTHR24096">
    <property type="entry name" value="LONG-CHAIN-FATTY-ACID--COA LIGASE"/>
    <property type="match status" value="1"/>
</dbReference>
<evidence type="ECO:0000259" key="5">
    <source>
        <dbReference type="Pfam" id="PF00501"/>
    </source>
</evidence>
<evidence type="ECO:0008006" key="9">
    <source>
        <dbReference type="Google" id="ProtNLM"/>
    </source>
</evidence>
<dbReference type="PANTHER" id="PTHR24096:SF149">
    <property type="entry name" value="AMP-BINDING DOMAIN-CONTAINING PROTEIN-RELATED"/>
    <property type="match status" value="1"/>
</dbReference>
<dbReference type="Proteomes" id="UP000605970">
    <property type="component" value="Unassembled WGS sequence"/>
</dbReference>
<protein>
    <recommendedName>
        <fullName evidence="9">AMP-binding domain-containing protein</fullName>
    </recommendedName>
</protein>
<sequence length="517" mass="59236">MSNLYEKYFNLQILKSIQKFKDDIAITDILTGYNLTFSDIYQKSLKLFYAFKQNNNYYLNKGDVLLCIINNNIYFPVILLGTSLIGILITGASPNSTKEELNYFIKKSNCKAILIENGPNIDWIINKAKELNILIIILNKNKEQIGIDFFEILDSVKDLEIDNLMEELEKNKYIENNLNNIFIAPLSSSTSGYAKIVLLTHQNYISATEILKITTIAAQPFYHASGFWILCYCLLNGHYSLILNEFKPIKYLKLIEEYKIECLSLNPLMISSLVEQLDINNYNLSSVKTIISGGWMDLTNSTKKLINYCLSLKNFINSYGMTEIVLVSHMTPLEMKNDKVTKSIGCLLPGELWLRSKCIMFGYLNEPLLNEKIIDKNGWLHTGDIVYKDIEGFFFVIDRLSNLINVNGNQVWPTELENILLLHPKVKEACVIGIKSNKNKLFEDIPKALIVLTNIDEENEFILLEEILSFANEQLEQYQKITGGIISVKNLPKTPFGKIARGKVHITINFLNRSLFY</sequence>
<dbReference type="Gene3D" id="3.30.300.30">
    <property type="match status" value="1"/>
</dbReference>
<comment type="subcellular location">
    <subcellularLocation>
        <location evidence="1">Peroxisome</location>
    </subcellularLocation>
</comment>
<evidence type="ECO:0000256" key="1">
    <source>
        <dbReference type="ARBA" id="ARBA00004275"/>
    </source>
</evidence>
<feature type="domain" description="AMP-dependent synthetase/ligase" evidence="5">
    <location>
        <begin position="16"/>
        <end position="350"/>
    </location>
</feature>
<dbReference type="SUPFAM" id="SSF56801">
    <property type="entry name" value="Acetyl-CoA synthetase-like"/>
    <property type="match status" value="1"/>
</dbReference>
<keyword evidence="8" id="KW-1185">Reference proteome</keyword>
<comment type="similarity">
    <text evidence="2">Belongs to the ATP-dependent AMP-binding enzyme family.</text>
</comment>
<dbReference type="Pfam" id="PF13193">
    <property type="entry name" value="AMP-binding_C"/>
    <property type="match status" value="1"/>
</dbReference>
<dbReference type="InterPro" id="IPR042099">
    <property type="entry name" value="ANL_N_sf"/>
</dbReference>
<feature type="domain" description="AMP-binding enzyme C-terminal" evidence="6">
    <location>
        <begin position="415"/>
        <end position="498"/>
    </location>
</feature>
<keyword evidence="4" id="KW-0576">Peroxisome</keyword>
<dbReference type="InterPro" id="IPR045851">
    <property type="entry name" value="AMP-bd_C_sf"/>
</dbReference>
<evidence type="ECO:0000313" key="8">
    <source>
        <dbReference type="Proteomes" id="UP000605970"/>
    </source>
</evidence>
<dbReference type="GO" id="GO:0005777">
    <property type="term" value="C:peroxisome"/>
    <property type="evidence" value="ECO:0007669"/>
    <property type="project" value="UniProtKB-SubCell"/>
</dbReference>
<organism evidence="7 8">
    <name type="scientific">Meloidogyne graminicola</name>
    <dbReference type="NCBI Taxonomy" id="189291"/>
    <lineage>
        <taxon>Eukaryota</taxon>
        <taxon>Metazoa</taxon>
        <taxon>Ecdysozoa</taxon>
        <taxon>Nematoda</taxon>
        <taxon>Chromadorea</taxon>
        <taxon>Rhabditida</taxon>
        <taxon>Tylenchina</taxon>
        <taxon>Tylenchomorpha</taxon>
        <taxon>Tylenchoidea</taxon>
        <taxon>Meloidogynidae</taxon>
        <taxon>Meloidogyninae</taxon>
        <taxon>Meloidogyne</taxon>
    </lineage>
</organism>
<evidence type="ECO:0000313" key="7">
    <source>
        <dbReference type="EMBL" id="KAF7634345.1"/>
    </source>
</evidence>
<gene>
    <name evidence="7" type="ORF">Mgra_00006312</name>
</gene>
<dbReference type="InterPro" id="IPR025110">
    <property type="entry name" value="AMP-bd_C"/>
</dbReference>
<dbReference type="AlphaFoldDB" id="A0A8S9ZM33"/>
<dbReference type="OrthoDB" id="10253869at2759"/>
<comment type="caution">
    <text evidence="7">The sequence shown here is derived from an EMBL/GenBank/DDBJ whole genome shotgun (WGS) entry which is preliminary data.</text>
</comment>
<dbReference type="InterPro" id="IPR000873">
    <property type="entry name" value="AMP-dep_synth/lig_dom"/>
</dbReference>
<dbReference type="Gene3D" id="3.40.50.12780">
    <property type="entry name" value="N-terminal domain of ligase-like"/>
    <property type="match status" value="1"/>
</dbReference>
<dbReference type="GO" id="GO:0016405">
    <property type="term" value="F:CoA-ligase activity"/>
    <property type="evidence" value="ECO:0007669"/>
    <property type="project" value="TreeGrafter"/>
</dbReference>
<dbReference type="Pfam" id="PF00501">
    <property type="entry name" value="AMP-binding"/>
    <property type="match status" value="1"/>
</dbReference>
<accession>A0A8S9ZM33</accession>